<keyword evidence="3" id="KW-1185">Reference proteome</keyword>
<evidence type="ECO:0000259" key="1">
    <source>
        <dbReference type="Pfam" id="PF04083"/>
    </source>
</evidence>
<dbReference type="EMBL" id="JAPWTK010000061">
    <property type="protein sequence ID" value="KAJ8953104.1"/>
    <property type="molecule type" value="Genomic_DNA"/>
</dbReference>
<dbReference type="Proteomes" id="UP001162162">
    <property type="component" value="Unassembled WGS sequence"/>
</dbReference>
<reference evidence="2" key="1">
    <citation type="journal article" date="2023" name="Insect Mol. Biol.">
        <title>Genome sequencing provides insights into the evolution of gene families encoding plant cell wall-degrading enzymes in longhorned beetles.</title>
        <authorList>
            <person name="Shin N.R."/>
            <person name="Okamura Y."/>
            <person name="Kirsch R."/>
            <person name="Pauchet Y."/>
        </authorList>
    </citation>
    <scope>NUCLEOTIDE SEQUENCE</scope>
    <source>
        <strain evidence="2">AMC_N1</strain>
    </source>
</reference>
<dbReference type="PANTHER" id="PTHR11005">
    <property type="entry name" value="LYSOSOMAL ACID LIPASE-RELATED"/>
    <property type="match status" value="1"/>
</dbReference>
<dbReference type="InterPro" id="IPR029058">
    <property type="entry name" value="AB_hydrolase_fold"/>
</dbReference>
<evidence type="ECO:0000313" key="3">
    <source>
        <dbReference type="Proteomes" id="UP001162162"/>
    </source>
</evidence>
<dbReference type="Pfam" id="PF04083">
    <property type="entry name" value="Abhydro_lipase"/>
    <property type="match status" value="1"/>
</dbReference>
<organism evidence="2 3">
    <name type="scientific">Aromia moschata</name>
    <dbReference type="NCBI Taxonomy" id="1265417"/>
    <lineage>
        <taxon>Eukaryota</taxon>
        <taxon>Metazoa</taxon>
        <taxon>Ecdysozoa</taxon>
        <taxon>Arthropoda</taxon>
        <taxon>Hexapoda</taxon>
        <taxon>Insecta</taxon>
        <taxon>Pterygota</taxon>
        <taxon>Neoptera</taxon>
        <taxon>Endopterygota</taxon>
        <taxon>Coleoptera</taxon>
        <taxon>Polyphaga</taxon>
        <taxon>Cucujiformia</taxon>
        <taxon>Chrysomeloidea</taxon>
        <taxon>Cerambycidae</taxon>
        <taxon>Cerambycinae</taxon>
        <taxon>Callichromatini</taxon>
        <taxon>Aromia</taxon>
    </lineage>
</organism>
<feature type="domain" description="Partial AB-hydrolase lipase" evidence="1">
    <location>
        <begin position="1"/>
        <end position="70"/>
    </location>
</feature>
<sequence>MVKGYGYQVESHEVQTEDGYILTLFRIPSGRDNSNQGGGDQQNSSGNKDGKRRAVFFMHGLMTNAESFIFGGPSVSMALNMADAGYDVYFGNSRGTVYGHKHTTWHDIGVKDIPALVDKVLSISGQATVSYIGHNEGTTAFYAMVSENPDYSDKFDRHISLGPIVYMKNADNEVFENIKNHYTDKSNVYFLFNGYNSKHLNQTTMDQVVPRIPSTASAREIHHFAQLMKYGNFQKYSEDSNGQDYDLSKVTTPVALFYTPEDHISNEEDVKNLASNLPNVYQQHKFEDLTNNVDLLWSENMQNVYDQVKHALEMETQKGDQ</sequence>
<dbReference type="InterPro" id="IPR006693">
    <property type="entry name" value="AB_hydrolase_lipase"/>
</dbReference>
<protein>
    <recommendedName>
        <fullName evidence="1">Partial AB-hydrolase lipase domain-containing protein</fullName>
    </recommendedName>
</protein>
<proteinExistence type="predicted"/>
<gene>
    <name evidence="2" type="ORF">NQ318_013448</name>
</gene>
<accession>A0AAV8YMJ7</accession>
<comment type="caution">
    <text evidence="2">The sequence shown here is derived from an EMBL/GenBank/DDBJ whole genome shotgun (WGS) entry which is preliminary data.</text>
</comment>
<dbReference type="SUPFAM" id="SSF53474">
    <property type="entry name" value="alpha/beta-Hydrolases"/>
    <property type="match status" value="1"/>
</dbReference>
<dbReference type="Gene3D" id="3.40.50.1820">
    <property type="entry name" value="alpha/beta hydrolase"/>
    <property type="match status" value="2"/>
</dbReference>
<dbReference type="GO" id="GO:0006629">
    <property type="term" value="P:lipid metabolic process"/>
    <property type="evidence" value="ECO:0007669"/>
    <property type="project" value="InterPro"/>
</dbReference>
<evidence type="ECO:0000313" key="2">
    <source>
        <dbReference type="EMBL" id="KAJ8953104.1"/>
    </source>
</evidence>
<name>A0AAV8YMJ7_9CUCU</name>
<dbReference type="AlphaFoldDB" id="A0AAV8YMJ7"/>